<dbReference type="GO" id="GO:0006633">
    <property type="term" value="P:fatty acid biosynthetic process"/>
    <property type="evidence" value="ECO:0007669"/>
    <property type="project" value="InterPro"/>
</dbReference>
<dbReference type="GO" id="GO:0005829">
    <property type="term" value="C:cytosol"/>
    <property type="evidence" value="ECO:0007669"/>
    <property type="project" value="TreeGrafter"/>
</dbReference>
<reference evidence="3" key="2">
    <citation type="submission" date="2021-09" db="EMBL/GenBank/DDBJ databases">
        <authorList>
            <person name="Gilroy R."/>
        </authorList>
    </citation>
    <scope>NUCLEOTIDE SEQUENCE</scope>
    <source>
        <strain evidence="3">USAMLcec4-12693</strain>
    </source>
</reference>
<evidence type="ECO:0000313" key="3">
    <source>
        <dbReference type="EMBL" id="HJH49273.1"/>
    </source>
</evidence>
<accession>A0A9D2VWP1</accession>
<sequence>MRLNTKCSVALHCLVFLAEYEDQTKITSELLAKSTGCNSSAIRSILNALQKAGIVSVVRGIGGAHLTKAPEDLTFWDVYHALEPGGLEHFIGFHSNPSDKCPVGRQITPLLEQFYQKIGGSVREAMEQLTLRQLLDAYHAQEVSPKTYVRDYLPMFRDSDAQGLIGARAYLYYFQDMSTLHLHQVGKGNDTLPETYGAAWIYTKYKIKICRRADYTRPLHMETWIEKQDKLRIWQDLKISTGNETYALGRLESCVFHLNEQKIGLLSDIHMPEAMASDQKIPLGPFARLKRNLSEMEYVYTHTVRYADLDKSHHMANHRYVTLMENVFSPDFFNRNELKELEIHYISQGFYGDEIRLYKKETETGYLITGARSDGTIVFTGCMIF</sequence>
<dbReference type="SUPFAM" id="SSF54637">
    <property type="entry name" value="Thioesterase/thiol ester dehydrase-isomerase"/>
    <property type="match status" value="2"/>
</dbReference>
<dbReference type="RefSeq" id="WP_277271717.1">
    <property type="nucleotide sequence ID" value="NZ_DYXE01000034.1"/>
</dbReference>
<evidence type="ECO:0000313" key="4">
    <source>
        <dbReference type="Proteomes" id="UP000813420"/>
    </source>
</evidence>
<dbReference type="Gene3D" id="1.10.10.10">
    <property type="entry name" value="Winged helix-like DNA-binding domain superfamily/Winged helix DNA-binding domain"/>
    <property type="match status" value="1"/>
</dbReference>
<name>A0A9D2VWP1_9FIRM</name>
<evidence type="ECO:0000259" key="2">
    <source>
        <dbReference type="Pfam" id="PF20791"/>
    </source>
</evidence>
<reference evidence="3" key="1">
    <citation type="journal article" date="2021" name="PeerJ">
        <title>Extensive microbial diversity within the chicken gut microbiome revealed by metagenomics and culture.</title>
        <authorList>
            <person name="Gilroy R."/>
            <person name="Ravi A."/>
            <person name="Getino M."/>
            <person name="Pursley I."/>
            <person name="Horton D.L."/>
            <person name="Alikhan N.F."/>
            <person name="Baker D."/>
            <person name="Gharbi K."/>
            <person name="Hall N."/>
            <person name="Watson M."/>
            <person name="Adriaenssens E.M."/>
            <person name="Foster-Nyarko E."/>
            <person name="Jarju S."/>
            <person name="Secka A."/>
            <person name="Antonio M."/>
            <person name="Oren A."/>
            <person name="Chaudhuri R.R."/>
            <person name="La Ragione R."/>
            <person name="Hildebrand F."/>
            <person name="Pallen M.J."/>
        </authorList>
    </citation>
    <scope>NUCLEOTIDE SEQUENCE</scope>
    <source>
        <strain evidence="3">USAMLcec4-12693</strain>
    </source>
</reference>
<dbReference type="Proteomes" id="UP000813420">
    <property type="component" value="Unassembled WGS sequence"/>
</dbReference>
<organism evidence="3 4">
    <name type="scientific">Merdimonas faecis</name>
    <dbReference type="NCBI Taxonomy" id="1653435"/>
    <lineage>
        <taxon>Bacteria</taxon>
        <taxon>Bacillati</taxon>
        <taxon>Bacillota</taxon>
        <taxon>Clostridia</taxon>
        <taxon>Lachnospirales</taxon>
        <taxon>Lachnospiraceae</taxon>
        <taxon>Merdimonas</taxon>
    </lineage>
</organism>
<dbReference type="AlphaFoldDB" id="A0A9D2VWP1"/>
<evidence type="ECO:0000259" key="1">
    <source>
        <dbReference type="Pfam" id="PF01643"/>
    </source>
</evidence>
<dbReference type="GO" id="GO:0003700">
    <property type="term" value="F:DNA-binding transcription factor activity"/>
    <property type="evidence" value="ECO:0007669"/>
    <property type="project" value="TreeGrafter"/>
</dbReference>
<comment type="caution">
    <text evidence="3">The sequence shown here is derived from an EMBL/GenBank/DDBJ whole genome shotgun (WGS) entry which is preliminary data.</text>
</comment>
<dbReference type="InterPro" id="IPR002864">
    <property type="entry name" value="Acyl-ACP_thioesterase_NHD"/>
</dbReference>
<proteinExistence type="predicted"/>
<dbReference type="Pfam" id="PF20791">
    <property type="entry name" value="Acyl-ACP_TE_C"/>
    <property type="match status" value="1"/>
</dbReference>
<dbReference type="InterPro" id="IPR036388">
    <property type="entry name" value="WH-like_DNA-bd_sf"/>
</dbReference>
<feature type="domain" description="Acyl-ACP thioesterase N-terminal hotdog" evidence="1">
    <location>
        <begin position="146"/>
        <end position="261"/>
    </location>
</feature>
<dbReference type="PANTHER" id="PTHR33221">
    <property type="entry name" value="WINGED HELIX-TURN-HELIX TRANSCRIPTIONAL REGULATOR, RRF2 FAMILY"/>
    <property type="match status" value="1"/>
</dbReference>
<dbReference type="PANTHER" id="PTHR33221:SF15">
    <property type="entry name" value="HTH-TYPE TRANSCRIPTIONAL REGULATOR YWGB-RELATED"/>
    <property type="match status" value="1"/>
</dbReference>
<dbReference type="PROSITE" id="PS51197">
    <property type="entry name" value="HTH_RRF2_2"/>
    <property type="match status" value="1"/>
</dbReference>
<dbReference type="Pfam" id="PF02082">
    <property type="entry name" value="Rrf2"/>
    <property type="match status" value="1"/>
</dbReference>
<dbReference type="Pfam" id="PF01643">
    <property type="entry name" value="Acyl-ACP_TE"/>
    <property type="match status" value="1"/>
</dbReference>
<protein>
    <submittedName>
        <fullName evidence="3">Rrf2 family transcriptional regulator</fullName>
    </submittedName>
</protein>
<dbReference type="GO" id="GO:0016790">
    <property type="term" value="F:thiolester hydrolase activity"/>
    <property type="evidence" value="ECO:0007669"/>
    <property type="project" value="InterPro"/>
</dbReference>
<dbReference type="SUPFAM" id="SSF46785">
    <property type="entry name" value="Winged helix' DNA-binding domain"/>
    <property type="match status" value="1"/>
</dbReference>
<dbReference type="EMBL" id="DYXE01000034">
    <property type="protein sequence ID" value="HJH49273.1"/>
    <property type="molecule type" value="Genomic_DNA"/>
</dbReference>
<dbReference type="InterPro" id="IPR036390">
    <property type="entry name" value="WH_DNA-bd_sf"/>
</dbReference>
<gene>
    <name evidence="3" type="ORF">K8V39_03305</name>
</gene>
<dbReference type="InterPro" id="IPR049427">
    <property type="entry name" value="Acyl-ACP_TE_C"/>
</dbReference>
<feature type="domain" description="Acyl-ACP thioesterase-like C-terminal" evidence="2">
    <location>
        <begin position="301"/>
        <end position="364"/>
    </location>
</feature>
<dbReference type="InterPro" id="IPR029069">
    <property type="entry name" value="HotDog_dom_sf"/>
</dbReference>
<dbReference type="Gene3D" id="3.10.129.10">
    <property type="entry name" value="Hotdog Thioesterase"/>
    <property type="match status" value="2"/>
</dbReference>
<dbReference type="InterPro" id="IPR000944">
    <property type="entry name" value="Tscrpt_reg_Rrf2"/>
</dbReference>